<keyword evidence="1" id="KW-0175">Coiled coil</keyword>
<feature type="coiled-coil region" evidence="1">
    <location>
        <begin position="91"/>
        <end position="118"/>
    </location>
</feature>
<dbReference type="PaxDb" id="73239-Q7R6T5"/>
<dbReference type="AlphaFoldDB" id="Q7R6T5"/>
<name>Q7R6T5_PLAYO</name>
<sequence>MNLSANDKDDKKKPENEISKTNKNMKNDSDTRKINIQKEIYLDEINESVTDNIYNLSEVKTQKCKTKKEQKNNIILSSKINEITNENKNKINELCNVIEKLKIELESKNLEINKLKHSNNNINILYKSCHKKIYNHEEKKKKKKKKVQMFKNNILLSKFNGIYNCEITHQNLEKNILINSSIENKCYFEKEDEEITKEPYPNVNNNISFFNLNMKEKKINYNEQKEELQSNNHDTDMEKQCIDDVVDTNTTLNEIDVEEEDNTLSHKKTKQHLANIENKLIEFEMLLKNNELIKNELNKNELNKNELNKNELNKNELNKNELNKNEVNKNEVNKNELNKNELNENELNENELNKNEPLLLDVNDSKNNENKNLDEYEDINYNEEIYEQSIVDNLDNEKCFTNKIKKINKYDNNIRFNFPLNFVKRGSHNSSPEPN</sequence>
<accession>Q7R6T5</accession>
<evidence type="ECO:0000256" key="1">
    <source>
        <dbReference type="SAM" id="Coils"/>
    </source>
</evidence>
<proteinExistence type="predicted"/>
<gene>
    <name evidence="3" type="ORF">PY07861</name>
</gene>
<feature type="region of interest" description="Disordered" evidence="2">
    <location>
        <begin position="1"/>
        <end position="30"/>
    </location>
</feature>
<protein>
    <submittedName>
        <fullName evidence="3">Uncharacterized protein</fullName>
    </submittedName>
</protein>
<organism evidence="3 4">
    <name type="scientific">Plasmodium yoelii yoelii</name>
    <dbReference type="NCBI Taxonomy" id="73239"/>
    <lineage>
        <taxon>Eukaryota</taxon>
        <taxon>Sar</taxon>
        <taxon>Alveolata</taxon>
        <taxon>Apicomplexa</taxon>
        <taxon>Aconoidasida</taxon>
        <taxon>Haemosporida</taxon>
        <taxon>Plasmodiidae</taxon>
        <taxon>Plasmodium</taxon>
        <taxon>Plasmodium (Vinckeia)</taxon>
    </lineage>
</organism>
<dbReference type="EMBL" id="AABL01002960">
    <property type="protein sequence ID" value="EAA20412.1"/>
    <property type="molecule type" value="Genomic_DNA"/>
</dbReference>
<keyword evidence="4" id="KW-1185">Reference proteome</keyword>
<evidence type="ECO:0000313" key="4">
    <source>
        <dbReference type="Proteomes" id="UP000008553"/>
    </source>
</evidence>
<reference evidence="3 4" key="1">
    <citation type="journal article" date="2002" name="Nature">
        <title>Genome sequence and comparative analysis of the model rodent malaria parasite Plasmodium yoelii yoelii.</title>
        <authorList>
            <person name="Carlton J.M."/>
            <person name="Angiuoli S.V."/>
            <person name="Suh B.B."/>
            <person name="Kooij T.W."/>
            <person name="Pertea M."/>
            <person name="Silva J.C."/>
            <person name="Ermolaeva M.D."/>
            <person name="Allen J.E."/>
            <person name="Selengut J.D."/>
            <person name="Koo H.L."/>
            <person name="Peterson J.D."/>
            <person name="Pop M."/>
            <person name="Kosack D.S."/>
            <person name="Shumway M.F."/>
            <person name="Bidwell S.L."/>
            <person name="Shallom S.J."/>
            <person name="van Aken S.E."/>
            <person name="Riedmuller S.B."/>
            <person name="Feldblyum T.V."/>
            <person name="Cho J.K."/>
            <person name="Quackenbush J."/>
            <person name="Sedegah M."/>
            <person name="Shoaibi A."/>
            <person name="Cummings L.M."/>
            <person name="Florens L."/>
            <person name="Yates J.R."/>
            <person name="Raine J.D."/>
            <person name="Sinden R.E."/>
            <person name="Harris M.A."/>
            <person name="Cunningham D.A."/>
            <person name="Preiser P.R."/>
            <person name="Bergman L.W."/>
            <person name="Vaidya A.B."/>
            <person name="van Lin L.H."/>
            <person name="Janse C.J."/>
            <person name="Waters A.P."/>
            <person name="Smith H.O."/>
            <person name="White O.R."/>
            <person name="Salzberg S.L."/>
            <person name="Venter J.C."/>
            <person name="Fraser C.M."/>
            <person name="Hoffman S.L."/>
            <person name="Gardner M.J."/>
            <person name="Carucci D.J."/>
        </authorList>
    </citation>
    <scope>NUCLEOTIDE SEQUENCE [LARGE SCALE GENOMIC DNA]</scope>
    <source>
        <strain evidence="3 4">17XNL</strain>
    </source>
</reference>
<feature type="region of interest" description="Disordered" evidence="2">
    <location>
        <begin position="319"/>
        <end position="341"/>
    </location>
</feature>
<dbReference type="Proteomes" id="UP000008553">
    <property type="component" value="Unassembled WGS sequence"/>
</dbReference>
<evidence type="ECO:0000313" key="3">
    <source>
        <dbReference type="EMBL" id="EAA20412.1"/>
    </source>
</evidence>
<dbReference type="InParanoid" id="Q7R6T5"/>
<comment type="caution">
    <text evidence="3">The sequence shown here is derived from an EMBL/GenBank/DDBJ whole genome shotgun (WGS) entry which is preliminary data.</text>
</comment>
<evidence type="ECO:0000256" key="2">
    <source>
        <dbReference type="SAM" id="MobiDB-lite"/>
    </source>
</evidence>